<feature type="compositionally biased region" description="Basic and acidic residues" evidence="8">
    <location>
        <begin position="223"/>
        <end position="266"/>
    </location>
</feature>
<keyword evidence="4 7" id="KW-0747">Spliceosome</keyword>
<gene>
    <name evidence="9" type="ORF">JKP88DRAFT_204752</name>
</gene>
<reference evidence="9" key="1">
    <citation type="submission" date="2021-02" db="EMBL/GenBank/DDBJ databases">
        <title>First Annotated Genome of the Yellow-green Alga Tribonema minus.</title>
        <authorList>
            <person name="Mahan K.M."/>
        </authorList>
    </citation>
    <scope>NUCLEOTIDE SEQUENCE</scope>
    <source>
        <strain evidence="9">UTEX B ZZ1240</strain>
    </source>
</reference>
<comment type="function">
    <text evidence="7">Required for pre-mRNA splicing.</text>
</comment>
<dbReference type="AlphaFoldDB" id="A0A836CM94"/>
<evidence type="ECO:0000256" key="1">
    <source>
        <dbReference type="ARBA" id="ARBA00004123"/>
    </source>
</evidence>
<evidence type="ECO:0000256" key="3">
    <source>
        <dbReference type="ARBA" id="ARBA00022664"/>
    </source>
</evidence>
<dbReference type="InterPro" id="IPR005037">
    <property type="entry name" value="PRP38"/>
</dbReference>
<dbReference type="GO" id="GO:0000398">
    <property type="term" value="P:mRNA splicing, via spliceosome"/>
    <property type="evidence" value="ECO:0007669"/>
    <property type="project" value="UniProtKB-UniRule"/>
</dbReference>
<evidence type="ECO:0000313" key="9">
    <source>
        <dbReference type="EMBL" id="KAG5191607.1"/>
    </source>
</evidence>
<feature type="compositionally biased region" description="Low complexity" evidence="8">
    <location>
        <begin position="203"/>
        <end position="222"/>
    </location>
</feature>
<sequence length="266" mass="30806">MANTTDPFAISVHGTNPQYLVEKITRTKIYNSQYWKEHCFGLTAEGIVEKAVDLKYVGGSYGGNARPSKFLCLVLKMLQLQPEKDIVIEFIKNEEFKYVRVLGAFYMRLVGRPIDIYQYLEPLYNDYRKVRVRQTMGWAMKHVDEIIDELLRGDHSFDIALPHLPKRGALEETGALKPRISVLEDAWEEEELRAKSKSRSAERSGSAARARSHSRSSSGAAGRSRERDGSRDRARDKEKERERARDKERAREKERAKERERAREKD</sequence>
<evidence type="ECO:0000256" key="4">
    <source>
        <dbReference type="ARBA" id="ARBA00022728"/>
    </source>
</evidence>
<dbReference type="Proteomes" id="UP000664859">
    <property type="component" value="Unassembled WGS sequence"/>
</dbReference>
<evidence type="ECO:0000256" key="5">
    <source>
        <dbReference type="ARBA" id="ARBA00023187"/>
    </source>
</evidence>
<name>A0A836CM94_9STRA</name>
<comment type="caution">
    <text evidence="9">The sequence shown here is derived from an EMBL/GenBank/DDBJ whole genome shotgun (WGS) entry which is preliminary data.</text>
</comment>
<evidence type="ECO:0000256" key="6">
    <source>
        <dbReference type="ARBA" id="ARBA00023242"/>
    </source>
</evidence>
<keyword evidence="10" id="KW-1185">Reference proteome</keyword>
<feature type="non-terminal residue" evidence="9">
    <location>
        <position position="266"/>
    </location>
</feature>
<keyword evidence="5 7" id="KW-0508">mRNA splicing</keyword>
<proteinExistence type="inferred from homology"/>
<feature type="region of interest" description="Disordered" evidence="8">
    <location>
        <begin position="193"/>
        <end position="266"/>
    </location>
</feature>
<comment type="similarity">
    <text evidence="2 7">Belongs to the PRP38 family.</text>
</comment>
<evidence type="ECO:0000256" key="8">
    <source>
        <dbReference type="SAM" id="MobiDB-lite"/>
    </source>
</evidence>
<organism evidence="9 10">
    <name type="scientific">Tribonema minus</name>
    <dbReference type="NCBI Taxonomy" id="303371"/>
    <lineage>
        <taxon>Eukaryota</taxon>
        <taxon>Sar</taxon>
        <taxon>Stramenopiles</taxon>
        <taxon>Ochrophyta</taxon>
        <taxon>PX clade</taxon>
        <taxon>Xanthophyceae</taxon>
        <taxon>Tribonematales</taxon>
        <taxon>Tribonemataceae</taxon>
        <taxon>Tribonema</taxon>
    </lineage>
</organism>
<evidence type="ECO:0000256" key="7">
    <source>
        <dbReference type="RuleBase" id="RU367025"/>
    </source>
</evidence>
<keyword evidence="6 7" id="KW-0539">Nucleus</keyword>
<dbReference type="PANTHER" id="PTHR23142">
    <property type="entry name" value="PRE-MRNA-SPLICING FACTOR 38A-RELATED"/>
    <property type="match status" value="1"/>
</dbReference>
<dbReference type="GO" id="GO:0005681">
    <property type="term" value="C:spliceosomal complex"/>
    <property type="evidence" value="ECO:0007669"/>
    <property type="project" value="UniProtKB-KW"/>
</dbReference>
<accession>A0A836CM94</accession>
<dbReference type="EMBL" id="JAFCMP010000017">
    <property type="protein sequence ID" value="KAG5191607.1"/>
    <property type="molecule type" value="Genomic_DNA"/>
</dbReference>
<evidence type="ECO:0000313" key="10">
    <source>
        <dbReference type="Proteomes" id="UP000664859"/>
    </source>
</evidence>
<keyword evidence="3 7" id="KW-0507">mRNA processing</keyword>
<dbReference type="OrthoDB" id="190958at2759"/>
<protein>
    <recommendedName>
        <fullName evidence="7">Pre-mRNA-splicing factor 38</fullName>
    </recommendedName>
</protein>
<evidence type="ECO:0000256" key="2">
    <source>
        <dbReference type="ARBA" id="ARBA00006164"/>
    </source>
</evidence>
<dbReference type="Pfam" id="PF03371">
    <property type="entry name" value="PRP38"/>
    <property type="match status" value="1"/>
</dbReference>
<comment type="subcellular location">
    <subcellularLocation>
        <location evidence="1 7">Nucleus</location>
    </subcellularLocation>
</comment>